<feature type="transmembrane region" description="Helical" evidence="9">
    <location>
        <begin position="136"/>
        <end position="155"/>
    </location>
</feature>
<keyword evidence="5 9" id="KW-0812">Transmembrane</keyword>
<feature type="transmembrane region" description="Helical" evidence="9">
    <location>
        <begin position="466"/>
        <end position="485"/>
    </location>
</feature>
<evidence type="ECO:0000259" key="11">
    <source>
        <dbReference type="Pfam" id="PF24878"/>
    </source>
</evidence>
<feature type="region of interest" description="Disordered" evidence="8">
    <location>
        <begin position="353"/>
        <end position="396"/>
    </location>
</feature>
<feature type="domain" description="Glycosyltransferase RgtA/B/C/D-like" evidence="10">
    <location>
        <begin position="92"/>
        <end position="248"/>
    </location>
</feature>
<evidence type="ECO:0000256" key="3">
    <source>
        <dbReference type="ARBA" id="ARBA00022676"/>
    </source>
</evidence>
<dbReference type="Pfam" id="PF24878">
    <property type="entry name" value="YkcB_C"/>
    <property type="match status" value="1"/>
</dbReference>
<dbReference type="PANTHER" id="PTHR33908">
    <property type="entry name" value="MANNOSYLTRANSFERASE YKCB-RELATED"/>
    <property type="match status" value="1"/>
</dbReference>
<comment type="caution">
    <text evidence="12">The sequence shown here is derived from an EMBL/GenBank/DDBJ whole genome shotgun (WGS) entry which is preliminary data.</text>
</comment>
<feature type="transmembrane region" description="Helical" evidence="9">
    <location>
        <begin position="234"/>
        <end position="254"/>
    </location>
</feature>
<dbReference type="InterPro" id="IPR038731">
    <property type="entry name" value="RgtA/B/C-like"/>
</dbReference>
<feature type="transmembrane region" description="Helical" evidence="9">
    <location>
        <begin position="581"/>
        <end position="604"/>
    </location>
</feature>
<evidence type="ECO:0000259" key="10">
    <source>
        <dbReference type="Pfam" id="PF13231"/>
    </source>
</evidence>
<dbReference type="EMBL" id="BAAATR010000009">
    <property type="protein sequence ID" value="GAA2243528.1"/>
    <property type="molecule type" value="Genomic_DNA"/>
</dbReference>
<organism evidence="12 13">
    <name type="scientific">Kitasatospora cystarginea</name>
    <dbReference type="NCBI Taxonomy" id="58350"/>
    <lineage>
        <taxon>Bacteria</taxon>
        <taxon>Bacillati</taxon>
        <taxon>Actinomycetota</taxon>
        <taxon>Actinomycetes</taxon>
        <taxon>Kitasatosporales</taxon>
        <taxon>Streptomycetaceae</taxon>
        <taxon>Kitasatospora</taxon>
    </lineage>
</organism>
<evidence type="ECO:0000256" key="4">
    <source>
        <dbReference type="ARBA" id="ARBA00022679"/>
    </source>
</evidence>
<feature type="compositionally biased region" description="Low complexity" evidence="8">
    <location>
        <begin position="353"/>
        <end position="375"/>
    </location>
</feature>
<feature type="transmembrane region" description="Helical" evidence="9">
    <location>
        <begin position="33"/>
        <end position="51"/>
    </location>
</feature>
<feature type="transmembrane region" description="Helical" evidence="9">
    <location>
        <begin position="550"/>
        <end position="569"/>
    </location>
</feature>
<evidence type="ECO:0000313" key="12">
    <source>
        <dbReference type="EMBL" id="GAA2243528.1"/>
    </source>
</evidence>
<feature type="transmembrane region" description="Helical" evidence="9">
    <location>
        <begin position="438"/>
        <end position="454"/>
    </location>
</feature>
<keyword evidence="3" id="KW-0328">Glycosyltransferase</keyword>
<gene>
    <name evidence="12" type="ORF">GCM10010430_26560</name>
</gene>
<comment type="subcellular location">
    <subcellularLocation>
        <location evidence="1">Cell membrane</location>
        <topology evidence="1">Multi-pass membrane protein</topology>
    </subcellularLocation>
</comment>
<evidence type="ECO:0000256" key="1">
    <source>
        <dbReference type="ARBA" id="ARBA00004651"/>
    </source>
</evidence>
<keyword evidence="2" id="KW-1003">Cell membrane</keyword>
<evidence type="ECO:0000256" key="9">
    <source>
        <dbReference type="SAM" id="Phobius"/>
    </source>
</evidence>
<dbReference type="InterPro" id="IPR056785">
    <property type="entry name" value="YkcA/B-like_C"/>
</dbReference>
<evidence type="ECO:0000256" key="6">
    <source>
        <dbReference type="ARBA" id="ARBA00022989"/>
    </source>
</evidence>
<reference evidence="12 13" key="1">
    <citation type="journal article" date="2019" name="Int. J. Syst. Evol. Microbiol.">
        <title>The Global Catalogue of Microorganisms (GCM) 10K type strain sequencing project: providing services to taxonomists for standard genome sequencing and annotation.</title>
        <authorList>
            <consortium name="The Broad Institute Genomics Platform"/>
            <consortium name="The Broad Institute Genome Sequencing Center for Infectious Disease"/>
            <person name="Wu L."/>
            <person name="Ma J."/>
        </authorList>
    </citation>
    <scope>NUCLEOTIDE SEQUENCE [LARGE SCALE GENOMIC DNA]</scope>
    <source>
        <strain evidence="12 13">JCM 7356</strain>
    </source>
</reference>
<feature type="transmembrane region" description="Helical" evidence="9">
    <location>
        <begin position="208"/>
        <end position="227"/>
    </location>
</feature>
<evidence type="ECO:0000256" key="7">
    <source>
        <dbReference type="ARBA" id="ARBA00023136"/>
    </source>
</evidence>
<sequence>MATDLLTAPLRTVAAPPGGRRVPWKSPDGQPGYARPALLGIAAVAAVLYAWNINHSQYHAFYADAVRSMTESWKAFLFGSFDPANTITLDKLPGFLWPQALCARLFGFHPWALTLPQAIEGVLAVLVMYRVVRRWAGANAGLLAAAAFTLTPVAAGLFRTAVEDAAFTLLLLLAADAAQRAAQSGRLRPLLLAGVWVGLAFQTKMLEAWAVLPALAAVYLVSAPVTLRRRFGHVALAGLVTVAVSASWMLAVTLTPAKDRPFVDGTTDNSAFSMVVGYNFLNRFSSVGLSASQTGSVQAVRGGGGGGNHGGGGHGGGYGAGGRGAGGHGGGQAGSGAGGAGFGAGFGAGHSGAAGASGMPGASDAPGMPGAPGDAGAAGHGGWRTEAQGGGGAGATGMAGAGADAGAFWAAAGGGGGGGMSDGGWTKMFNSQFAPQTGWFYPLALVSLVCGLVWRRRAPRTDVRRAGFVLWGTWLTVFFLVFSAGSVGGHSYYMGVIAAPLAALSGTGLVLMWRAFRDGGRRAWALPVAIASTVAWCAYLAWTYPTFLPWLAPTAIALGLLALVLLGLARTGGGKRFAGLFGRRLALAGALTGIAAVLVAPSAWASSVLDSKYGNSGMGTVGPVGGGHGGGNQRSATSSEFARLMQAEQARFGGGQGGGFGGGFGGSSEHLSAPQQALFDYLQAHRDGARYLLATTNWSSASPFILATGAEVLPMGGFSGSAPAPSPSQFQQFVDSGQLRYVLLTGEGGMGGMGGVGGSANPATAQIQSWVRTACTVVSPGEYGATAQGTQQLYTCRPAR</sequence>
<dbReference type="Pfam" id="PF13231">
    <property type="entry name" value="PMT_2"/>
    <property type="match status" value="1"/>
</dbReference>
<evidence type="ECO:0000256" key="2">
    <source>
        <dbReference type="ARBA" id="ARBA00022475"/>
    </source>
</evidence>
<protein>
    <recommendedName>
        <fullName evidence="14">Mannosyltransferase</fullName>
    </recommendedName>
</protein>
<keyword evidence="4" id="KW-0808">Transferase</keyword>
<feature type="transmembrane region" description="Helical" evidence="9">
    <location>
        <begin position="524"/>
        <end position="544"/>
    </location>
</feature>
<accession>A0ABN3DWW3</accession>
<keyword evidence="6 9" id="KW-1133">Transmembrane helix</keyword>
<keyword evidence="7 9" id="KW-0472">Membrane</keyword>
<dbReference type="Proteomes" id="UP001500305">
    <property type="component" value="Unassembled WGS sequence"/>
</dbReference>
<evidence type="ECO:0008006" key="14">
    <source>
        <dbReference type="Google" id="ProtNLM"/>
    </source>
</evidence>
<keyword evidence="13" id="KW-1185">Reference proteome</keyword>
<name>A0ABN3DWW3_9ACTN</name>
<evidence type="ECO:0000256" key="5">
    <source>
        <dbReference type="ARBA" id="ARBA00022692"/>
    </source>
</evidence>
<evidence type="ECO:0000256" key="8">
    <source>
        <dbReference type="SAM" id="MobiDB-lite"/>
    </source>
</evidence>
<dbReference type="InterPro" id="IPR050297">
    <property type="entry name" value="LipidA_mod_glycosyltrf_83"/>
</dbReference>
<feature type="domain" description="Putative mannosyltransferase YkcA/B-like C-terminal" evidence="11">
    <location>
        <begin position="678"/>
        <end position="773"/>
    </location>
</feature>
<evidence type="ECO:0000313" key="13">
    <source>
        <dbReference type="Proteomes" id="UP001500305"/>
    </source>
</evidence>
<dbReference type="RefSeq" id="WP_344636525.1">
    <property type="nucleotide sequence ID" value="NZ_BAAATR010000009.1"/>
</dbReference>
<dbReference type="PANTHER" id="PTHR33908:SF3">
    <property type="entry name" value="UNDECAPRENYL PHOSPHATE-ALPHA-4-AMINO-4-DEOXY-L-ARABINOSE ARABINOSYL TRANSFERASE"/>
    <property type="match status" value="1"/>
</dbReference>
<feature type="compositionally biased region" description="Gly residues" evidence="8">
    <location>
        <begin position="376"/>
        <end position="396"/>
    </location>
</feature>
<proteinExistence type="predicted"/>
<feature type="transmembrane region" description="Helical" evidence="9">
    <location>
        <begin position="491"/>
        <end position="512"/>
    </location>
</feature>